<dbReference type="HOGENOM" id="CLU_3378258_0_0_6"/>
<keyword evidence="2" id="KW-1185">Reference proteome</keyword>
<proteinExistence type="predicted"/>
<organism evidence="1 2">
    <name type="scientific">Bermanella marisrubri</name>
    <dbReference type="NCBI Taxonomy" id="207949"/>
    <lineage>
        <taxon>Bacteria</taxon>
        <taxon>Pseudomonadati</taxon>
        <taxon>Pseudomonadota</taxon>
        <taxon>Gammaproteobacteria</taxon>
        <taxon>Oceanospirillales</taxon>
        <taxon>Oceanospirillaceae</taxon>
        <taxon>Bermanella</taxon>
    </lineage>
</organism>
<feature type="non-terminal residue" evidence="1">
    <location>
        <position position="1"/>
    </location>
</feature>
<reference evidence="1 2" key="1">
    <citation type="submission" date="2006-03" db="EMBL/GenBank/DDBJ databases">
        <authorList>
            <person name="Pinhassi J."/>
            <person name="Pedros-Alio C."/>
            <person name="Ferriera S."/>
            <person name="Johnson J."/>
            <person name="Kravitz S."/>
            <person name="Halpern A."/>
            <person name="Remington K."/>
            <person name="Beeson K."/>
            <person name="Tran B."/>
            <person name="Rogers Y.-H."/>
            <person name="Friedman R."/>
            <person name="Venter J.C."/>
        </authorList>
    </citation>
    <scope>NUCLEOTIDE SEQUENCE [LARGE SCALE GENOMIC DNA]</scope>
    <source>
        <strain evidence="1 2">RED65</strain>
    </source>
</reference>
<dbReference type="Proteomes" id="UP000004263">
    <property type="component" value="Unassembled WGS sequence"/>
</dbReference>
<accession>Q1N5G3</accession>
<protein>
    <submittedName>
        <fullName evidence="1">Uncharacterized protein</fullName>
    </submittedName>
</protein>
<comment type="caution">
    <text evidence="1">The sequence shown here is derived from an EMBL/GenBank/DDBJ whole genome shotgun (WGS) entry which is preliminary data.</text>
</comment>
<gene>
    <name evidence="1" type="ORF">RED65_11314</name>
</gene>
<dbReference type="AlphaFoldDB" id="Q1N5G3"/>
<evidence type="ECO:0000313" key="2">
    <source>
        <dbReference type="Proteomes" id="UP000004263"/>
    </source>
</evidence>
<dbReference type="EMBL" id="AAQH01000001">
    <property type="protein sequence ID" value="EAT13979.1"/>
    <property type="molecule type" value="Genomic_DNA"/>
</dbReference>
<evidence type="ECO:0000313" key="1">
    <source>
        <dbReference type="EMBL" id="EAT13979.1"/>
    </source>
</evidence>
<name>Q1N5G3_9GAMM</name>
<sequence>WAFKAKSVELAYVAIGQEWRIRSNILRVAERKKP</sequence>